<organism evidence="9 10">
    <name type="scientific">Chryseobacterium gallinarum</name>
    <dbReference type="NCBI Taxonomy" id="1324352"/>
    <lineage>
        <taxon>Bacteria</taxon>
        <taxon>Pseudomonadati</taxon>
        <taxon>Bacteroidota</taxon>
        <taxon>Flavobacteriia</taxon>
        <taxon>Flavobacteriales</taxon>
        <taxon>Weeksellaceae</taxon>
        <taxon>Chryseobacterium group</taxon>
        <taxon>Chryseobacterium</taxon>
    </lineage>
</organism>
<feature type="transmembrane region" description="Helical" evidence="6">
    <location>
        <begin position="271"/>
        <end position="287"/>
    </location>
</feature>
<feature type="transmembrane region" description="Helical" evidence="6">
    <location>
        <begin position="30"/>
        <end position="50"/>
    </location>
</feature>
<sequence length="590" mass="68610">MNKQPLLILTLCFILGIVFQDQFFLGQKAVYLLIISGLGIIISLFFHSYFLHVIRNILLAILFFTMGIILHFYNTFLPEAGEIAKDRIEIIFKISRKLNSNEKSRKYEGTVKADNRLFHSLIYIPKENQALDFKHFYKTKAYVVQPKVPLYDFQFNYARYLNRKNISYQCYTSSEISAVENTDPDGMDKVRQLRLDALKKIDAATMSGKAKEFLKGIILADRTDMDPDTIQDFSKAGLMHLLAISGTHIVVIFGIFYFMLRRFSPLSKRRYSIIASLVFIWIFAALIGFGNSVLRSCMMLSIYFIYVILQRKPDLLHSLGLSALIILMLDTQQLFDIGFQLSFVAVLGIFWLNQPLLHYFPEQDNYFKKLIFNTISISLSAQLATLPLVLYYFHQFSLVSIVANFVIVPFSEIIIVLSFLMTVLIALNINPDFVSNMYDVVIHLVFKLIHWFAKADILFFENISMNLIEVLLVFVIVYLSRSFIIKTNFKNSARLMMAVLVFLMIRTGFDIFENKKEEILFYTFGKTKIFSVKRGDKVCFWISDMGDQEKIQRFIINPYCYSRRLGDFQIKTFPQTVQKVVFMNKVYDIE</sequence>
<accession>A0ABX6KUE2</accession>
<evidence type="ECO:0000256" key="5">
    <source>
        <dbReference type="ARBA" id="ARBA00023136"/>
    </source>
</evidence>
<dbReference type="PANTHER" id="PTHR30619:SF1">
    <property type="entry name" value="RECOMBINATION PROTEIN 2"/>
    <property type="match status" value="1"/>
</dbReference>
<evidence type="ECO:0000256" key="2">
    <source>
        <dbReference type="ARBA" id="ARBA00022475"/>
    </source>
</evidence>
<evidence type="ECO:0000256" key="6">
    <source>
        <dbReference type="SAM" id="Phobius"/>
    </source>
</evidence>
<feature type="domain" description="DUF4131" evidence="8">
    <location>
        <begin position="31"/>
        <end position="174"/>
    </location>
</feature>
<dbReference type="InterPro" id="IPR052159">
    <property type="entry name" value="Competence_DNA_uptake"/>
</dbReference>
<dbReference type="PANTHER" id="PTHR30619">
    <property type="entry name" value="DNA INTERNALIZATION/COMPETENCE PROTEIN COMEC/REC2"/>
    <property type="match status" value="1"/>
</dbReference>
<dbReference type="Pfam" id="PF03772">
    <property type="entry name" value="Competence"/>
    <property type="match status" value="1"/>
</dbReference>
<dbReference type="Pfam" id="PF13567">
    <property type="entry name" value="DUF4131"/>
    <property type="match status" value="1"/>
</dbReference>
<gene>
    <name evidence="9" type="ORF">FOB44_16555</name>
</gene>
<keyword evidence="4 6" id="KW-1133">Transmembrane helix</keyword>
<feature type="transmembrane region" description="Helical" evidence="6">
    <location>
        <begin position="370"/>
        <end position="393"/>
    </location>
</feature>
<dbReference type="InterPro" id="IPR004477">
    <property type="entry name" value="ComEC_N"/>
</dbReference>
<keyword evidence="2" id="KW-1003">Cell membrane</keyword>
<feature type="transmembrane region" description="Helical" evidence="6">
    <location>
        <begin position="405"/>
        <end position="427"/>
    </location>
</feature>
<feature type="domain" description="ComEC/Rec2-related protein" evidence="7">
    <location>
        <begin position="218"/>
        <end position="479"/>
    </location>
</feature>
<proteinExistence type="predicted"/>
<evidence type="ECO:0000256" key="1">
    <source>
        <dbReference type="ARBA" id="ARBA00004651"/>
    </source>
</evidence>
<evidence type="ECO:0000313" key="9">
    <source>
        <dbReference type="EMBL" id="QIY92170.1"/>
    </source>
</evidence>
<dbReference type="EMBL" id="CP050995">
    <property type="protein sequence ID" value="QIY92170.1"/>
    <property type="molecule type" value="Genomic_DNA"/>
</dbReference>
<feature type="transmembrane region" description="Helical" evidence="6">
    <location>
        <begin position="238"/>
        <end position="259"/>
    </location>
</feature>
<feature type="transmembrane region" description="Helical" evidence="6">
    <location>
        <begin position="57"/>
        <end position="77"/>
    </location>
</feature>
<evidence type="ECO:0000259" key="8">
    <source>
        <dbReference type="Pfam" id="PF13567"/>
    </source>
</evidence>
<dbReference type="NCBIfam" id="TIGR00360">
    <property type="entry name" value="ComEC_N-term"/>
    <property type="match status" value="1"/>
</dbReference>
<evidence type="ECO:0000256" key="3">
    <source>
        <dbReference type="ARBA" id="ARBA00022692"/>
    </source>
</evidence>
<dbReference type="Proteomes" id="UP000501570">
    <property type="component" value="Chromosome"/>
</dbReference>
<reference evidence="9 10" key="1">
    <citation type="submission" date="2019-09" db="EMBL/GenBank/DDBJ databases">
        <title>FDA dAtabase for Regulatory Grade micrObial Sequences (FDA-ARGOS): Supporting development and validation of Infectious Disease Dx tests.</title>
        <authorList>
            <person name="Sciortino C."/>
            <person name="Tallon L."/>
            <person name="Sadzewicz L."/>
            <person name="Vavikolanu K."/>
            <person name="Mehta A."/>
            <person name="Aluvathingal J."/>
            <person name="Nadendla S."/>
            <person name="Nandy P."/>
            <person name="Geyer C."/>
            <person name="Yan Y."/>
            <person name="Sichtig H."/>
        </authorList>
    </citation>
    <scope>NUCLEOTIDE SEQUENCE [LARGE SCALE GENOMIC DNA]</scope>
    <source>
        <strain evidence="9 10">FDAARGOS_636</strain>
    </source>
</reference>
<comment type="subcellular location">
    <subcellularLocation>
        <location evidence="1">Cell membrane</location>
        <topology evidence="1">Multi-pass membrane protein</topology>
    </subcellularLocation>
</comment>
<keyword evidence="10" id="KW-1185">Reference proteome</keyword>
<dbReference type="RefSeq" id="WP_168239189.1">
    <property type="nucleotide sequence ID" value="NZ_CP050995.1"/>
</dbReference>
<dbReference type="InterPro" id="IPR025405">
    <property type="entry name" value="DUF4131"/>
</dbReference>
<feature type="transmembrane region" description="Helical" evidence="6">
    <location>
        <begin position="321"/>
        <end position="350"/>
    </location>
</feature>
<evidence type="ECO:0000313" key="10">
    <source>
        <dbReference type="Proteomes" id="UP000501570"/>
    </source>
</evidence>
<evidence type="ECO:0000256" key="4">
    <source>
        <dbReference type="ARBA" id="ARBA00022989"/>
    </source>
</evidence>
<keyword evidence="5 6" id="KW-0472">Membrane</keyword>
<feature type="transmembrane region" description="Helical" evidence="6">
    <location>
        <begin position="433"/>
        <end position="453"/>
    </location>
</feature>
<feature type="transmembrane region" description="Helical" evidence="6">
    <location>
        <begin position="465"/>
        <end position="485"/>
    </location>
</feature>
<protein>
    <submittedName>
        <fullName evidence="9">ComEC family competence protein</fullName>
    </submittedName>
</protein>
<name>A0ABX6KUE2_CHRGL</name>
<keyword evidence="3 6" id="KW-0812">Transmembrane</keyword>
<evidence type="ECO:0000259" key="7">
    <source>
        <dbReference type="Pfam" id="PF03772"/>
    </source>
</evidence>